<evidence type="ECO:0000256" key="1">
    <source>
        <dbReference type="SAM" id="MobiDB-lite"/>
    </source>
</evidence>
<feature type="compositionally biased region" description="Basic and acidic residues" evidence="1">
    <location>
        <begin position="1"/>
        <end position="10"/>
    </location>
</feature>
<reference evidence="4 5" key="2">
    <citation type="journal article" date="2010" name="J. Bacteriol.">
        <title>Genome sequence of the polysaccharide-degrading, thermophilic anaerobe Spirochaeta thermophila DSM 6192.</title>
        <authorList>
            <person name="Angelov A."/>
            <person name="Liebl S."/>
            <person name="Ballschmiter M."/>
            <person name="Bomeke M."/>
            <person name="Lehmann R."/>
            <person name="Liesegang H."/>
            <person name="Daniel R."/>
            <person name="Liebl W."/>
        </authorList>
    </citation>
    <scope>NUCLEOTIDE SEQUENCE [LARGE SCALE GENOMIC DNA]</scope>
    <source>
        <strain evidence="5">ATCC 49972 / DSM 6192 / RI 19.B1</strain>
    </source>
</reference>
<dbReference type="InterPro" id="IPR029787">
    <property type="entry name" value="Nucleotide_cyclase"/>
</dbReference>
<dbReference type="GO" id="GO:0004016">
    <property type="term" value="F:adenylate cyclase activity"/>
    <property type="evidence" value="ECO:0007669"/>
    <property type="project" value="UniProtKB-ARBA"/>
</dbReference>
<dbReference type="eggNOG" id="COG2114">
    <property type="taxonomic scope" value="Bacteria"/>
</dbReference>
<dbReference type="GO" id="GO:0009190">
    <property type="term" value="P:cyclic nucleotide biosynthetic process"/>
    <property type="evidence" value="ECO:0007669"/>
    <property type="project" value="InterPro"/>
</dbReference>
<dbReference type="PROSITE" id="PS50125">
    <property type="entry name" value="GUANYLATE_CYCLASE_2"/>
    <property type="match status" value="1"/>
</dbReference>
<name>E0RPV7_WINT6</name>
<dbReference type="PaxDb" id="665571-STHERM_c18750"/>
<dbReference type="EMBL" id="CP001698">
    <property type="protein sequence ID" value="ADN02810.1"/>
    <property type="molecule type" value="Genomic_DNA"/>
</dbReference>
<evidence type="ECO:0000313" key="5">
    <source>
        <dbReference type="Proteomes" id="UP000001296"/>
    </source>
</evidence>
<dbReference type="GO" id="GO:0035556">
    <property type="term" value="P:intracellular signal transduction"/>
    <property type="evidence" value="ECO:0007669"/>
    <property type="project" value="InterPro"/>
</dbReference>
<dbReference type="AlphaFoldDB" id="E0RPV7"/>
<accession>E0RPV7</accession>
<dbReference type="Gene3D" id="3.30.70.1230">
    <property type="entry name" value="Nucleotide cyclase"/>
    <property type="match status" value="1"/>
</dbReference>
<sequence length="1056" mass="117894">MARTPPLHDHGSHHHIAGPGLEEDIHRPAHILGEHVVDRTGDHHLLRAGKPLGSLPQVDPEHVRYGEPAGSHPVAHPQGHECGPLHEPVHHRRQDGRPRGGGELPLHESHTHRHTLHDLRRGGCGHGEDAMGAPHPPPAELHGRGPHLVHTEVLEREGRPYHIDQGILGPHLVEVHLLGGAAVDLRLGLGDRAEYGQRPSLHPFGQAAPFDERSDLPERAVLVMVVMGRSLPMVGATFVVVDMGGVPMPMGCPFGMAMSRMTMILLMRMRPFGILLHPLLHAPHLDPFPLYPGAFLLPHVELERLAESQQGESFPHVFHRNPQVDERPQVHIPCDTHTAIVVENLSHRVLPKKLEDFPILSHTGNIMKIHRLLYLLVLGGGLLGALEGEGGIYRLEREDLTHGTFLEGNVPFYWERLIQEPPREGPTLLLPVDRPWTRAVNPRTGVPFPAAGYATYRFHIILPQHPPEEPLAIRLQNITSAHRLVLGGKTILEEGRVSPDAARHVAGIRTRMITFWPPSGEFDLWLQVQNVEDRLGGLQNPPYLGYASAVRSFHERKLMLDLFVFGSILIIAVYHLILFFTRSKEKEYLFFGLFASSLALRAGLTETRFLHDLLSFLPCPLLIRAEIISVYVAAASLFLYFHRLFPHEELRPLSVLHYTVTGAFILMGVFLPFRLFTELHIYYEYYLVASCLVLLAWLVRALVHRREQALLFTIGMLVLTFTVMNDVLFSIYQRGSGYLSQYGLIVFLLVQALILARTYAHVYNAMREASWKAETMATLYSRFVPFTILRLLGKEGMEGLRGGEHTTCELSVMVCSLMPLVSLSEKIAPHQTSAFLSSYARQIIPVVKDHGGIFESFLGEKMTFLFPGEPEEAVQSIFALFRFLREYNAGRAAAGYEPAGLSIGASHGRALLAMVSAGERLAYTGIGEVFSLAAEVEGLTRVFGAAALITDQLFPALARVEESSYRFLGRLRTPQRVIPLFEVIDPEDAVKRSTASMFERALYAYCLGALDEAEKGFLEVLSHAPEDKAAAFYLKRVQLHTREGTQRLESGHPEIL</sequence>
<evidence type="ECO:0000256" key="2">
    <source>
        <dbReference type="SAM" id="Phobius"/>
    </source>
</evidence>
<dbReference type="SUPFAM" id="SSF55073">
    <property type="entry name" value="Nucleotide cyclase"/>
    <property type="match status" value="1"/>
</dbReference>
<feature type="region of interest" description="Disordered" evidence="1">
    <location>
        <begin position="47"/>
        <end position="110"/>
    </location>
</feature>
<proteinExistence type="predicted"/>
<feature type="transmembrane region" description="Helical" evidence="2">
    <location>
        <begin position="710"/>
        <end position="732"/>
    </location>
</feature>
<organism evidence="4 5">
    <name type="scientific">Winmispira thermophila (strain ATCC 49972 / DSM 6192 / RI 19.B1)</name>
    <name type="common">Spirochaeta thermophila</name>
    <dbReference type="NCBI Taxonomy" id="665571"/>
    <lineage>
        <taxon>Bacteria</taxon>
        <taxon>Pseudomonadati</taxon>
        <taxon>Spirochaetota</taxon>
        <taxon>Spirochaetia</taxon>
        <taxon>Winmispirales</taxon>
        <taxon>Winmispiraceae</taxon>
        <taxon>Winmispira</taxon>
    </lineage>
</organism>
<dbReference type="KEGG" id="sta:STHERM_c18750"/>
<reference key="1">
    <citation type="submission" date="2009-08" db="EMBL/GenBank/DDBJ databases">
        <title>The genome sequence of Spirochaeta thermophila DSM6192.</title>
        <authorList>
            <person name="Angelov A."/>
            <person name="Mientus M."/>
            <person name="Wittenberg S."/>
            <person name="Lehmann R."/>
            <person name="Liesegang H."/>
            <person name="Daniel R."/>
            <person name="Liebl W."/>
        </authorList>
    </citation>
    <scope>NUCLEOTIDE SEQUENCE</scope>
    <source>
        <strain>DSM 6192</strain>
    </source>
</reference>
<feature type="region of interest" description="Disordered" evidence="1">
    <location>
        <begin position="1"/>
        <end position="20"/>
    </location>
</feature>
<feature type="transmembrane region" description="Helical" evidence="2">
    <location>
        <begin position="653"/>
        <end position="673"/>
    </location>
</feature>
<feature type="transmembrane region" description="Helical" evidence="2">
    <location>
        <begin position="685"/>
        <end position="703"/>
    </location>
</feature>
<dbReference type="Proteomes" id="UP000001296">
    <property type="component" value="Chromosome"/>
</dbReference>
<dbReference type="HOGENOM" id="CLU_290014_0_0_12"/>
<evidence type="ECO:0000313" key="4">
    <source>
        <dbReference type="EMBL" id="ADN02810.1"/>
    </source>
</evidence>
<keyword evidence="2" id="KW-0812">Transmembrane</keyword>
<keyword evidence="2" id="KW-1133">Transmembrane helix</keyword>
<protein>
    <recommendedName>
        <fullName evidence="3">Guanylate cyclase domain-containing protein</fullName>
    </recommendedName>
</protein>
<gene>
    <name evidence="4" type="ordered locus">STHERM_c18750</name>
</gene>
<feature type="transmembrane region" description="Helical" evidence="2">
    <location>
        <begin position="738"/>
        <end position="760"/>
    </location>
</feature>
<feature type="domain" description="Guanylate cyclase" evidence="3">
    <location>
        <begin position="811"/>
        <end position="937"/>
    </location>
</feature>
<feature type="transmembrane region" description="Helical" evidence="2">
    <location>
        <begin position="621"/>
        <end position="641"/>
    </location>
</feature>
<dbReference type="Pfam" id="PF07695">
    <property type="entry name" value="7TMR-DISM_7TM"/>
    <property type="match status" value="1"/>
</dbReference>
<feature type="transmembrane region" description="Helical" evidence="2">
    <location>
        <begin position="562"/>
        <end position="581"/>
    </location>
</feature>
<dbReference type="InterPro" id="IPR001054">
    <property type="entry name" value="A/G_cyclase"/>
</dbReference>
<evidence type="ECO:0000259" key="3">
    <source>
        <dbReference type="PROSITE" id="PS50125"/>
    </source>
</evidence>
<feature type="transmembrane region" description="Helical" evidence="2">
    <location>
        <begin position="588"/>
        <end position="609"/>
    </location>
</feature>
<keyword evidence="2" id="KW-0472">Membrane</keyword>
<feature type="compositionally biased region" description="Basic and acidic residues" evidence="1">
    <location>
        <begin position="95"/>
        <end position="109"/>
    </location>
</feature>
<dbReference type="InterPro" id="IPR011623">
    <property type="entry name" value="7TMR_DISM_rcpt_extracell_dom1"/>
</dbReference>